<reference evidence="2" key="1">
    <citation type="journal article" date="2018" name="DNA Res.">
        <title>Multiple hybrid de novo genome assembly of finger millet, an orphan allotetraploid crop.</title>
        <authorList>
            <person name="Hatakeyama M."/>
            <person name="Aluri S."/>
            <person name="Balachadran M.T."/>
            <person name="Sivarajan S.R."/>
            <person name="Patrignani A."/>
            <person name="Gruter S."/>
            <person name="Poveda L."/>
            <person name="Shimizu-Inatsugi R."/>
            <person name="Baeten J."/>
            <person name="Francoijs K.J."/>
            <person name="Nataraja K.N."/>
            <person name="Reddy Y.A.N."/>
            <person name="Phadnis S."/>
            <person name="Ravikumar R.L."/>
            <person name="Schlapbach R."/>
            <person name="Sreeman S.M."/>
            <person name="Shimizu K.K."/>
        </authorList>
    </citation>
    <scope>NUCLEOTIDE SEQUENCE</scope>
</reference>
<organism evidence="2 3">
    <name type="scientific">Eleusine coracana subsp. coracana</name>
    <dbReference type="NCBI Taxonomy" id="191504"/>
    <lineage>
        <taxon>Eukaryota</taxon>
        <taxon>Viridiplantae</taxon>
        <taxon>Streptophyta</taxon>
        <taxon>Embryophyta</taxon>
        <taxon>Tracheophyta</taxon>
        <taxon>Spermatophyta</taxon>
        <taxon>Magnoliopsida</taxon>
        <taxon>Liliopsida</taxon>
        <taxon>Poales</taxon>
        <taxon>Poaceae</taxon>
        <taxon>PACMAD clade</taxon>
        <taxon>Chloridoideae</taxon>
        <taxon>Cynodonteae</taxon>
        <taxon>Eleusininae</taxon>
        <taxon>Eleusine</taxon>
    </lineage>
</organism>
<accession>A0AAV5DQI2</accession>
<name>A0AAV5DQI2_ELECO</name>
<protein>
    <submittedName>
        <fullName evidence="2">Uncharacterized protein</fullName>
    </submittedName>
</protein>
<comment type="caution">
    <text evidence="2">The sequence shown here is derived from an EMBL/GenBank/DDBJ whole genome shotgun (WGS) entry which is preliminary data.</text>
</comment>
<gene>
    <name evidence="2" type="primary">ga31660</name>
    <name evidence="2" type="ORF">PR202_ga31660</name>
</gene>
<evidence type="ECO:0000313" key="3">
    <source>
        <dbReference type="Proteomes" id="UP001054889"/>
    </source>
</evidence>
<feature type="compositionally biased region" description="Low complexity" evidence="1">
    <location>
        <begin position="126"/>
        <end position="143"/>
    </location>
</feature>
<sequence length="143" mass="15910">MVMAPHKLARRVLVREDGRLELEQRMEAEGDALGTILEEEALLMSRAAGRSSVARIWELDVKTKEGFAIGEVAVHALPLPAPRHINLRSTGPAEKQQYRVQQRAAPTAAQRRMADVMDKALERSSRSGGWRRSLARGRSSGWS</sequence>
<evidence type="ECO:0000313" key="2">
    <source>
        <dbReference type="EMBL" id="GJN13304.1"/>
    </source>
</evidence>
<proteinExistence type="predicted"/>
<dbReference type="Proteomes" id="UP001054889">
    <property type="component" value="Unassembled WGS sequence"/>
</dbReference>
<dbReference type="EMBL" id="BQKI01000068">
    <property type="protein sequence ID" value="GJN13304.1"/>
    <property type="molecule type" value="Genomic_DNA"/>
</dbReference>
<keyword evidence="3" id="KW-1185">Reference proteome</keyword>
<dbReference type="AlphaFoldDB" id="A0AAV5DQI2"/>
<feature type="region of interest" description="Disordered" evidence="1">
    <location>
        <begin position="103"/>
        <end position="143"/>
    </location>
</feature>
<reference evidence="2" key="2">
    <citation type="submission" date="2021-12" db="EMBL/GenBank/DDBJ databases">
        <title>Resequencing data analysis of finger millet.</title>
        <authorList>
            <person name="Hatakeyama M."/>
            <person name="Aluri S."/>
            <person name="Balachadran M.T."/>
            <person name="Sivarajan S.R."/>
            <person name="Poveda L."/>
            <person name="Shimizu-Inatsugi R."/>
            <person name="Schlapbach R."/>
            <person name="Sreeman S.M."/>
            <person name="Shimizu K.K."/>
        </authorList>
    </citation>
    <scope>NUCLEOTIDE SEQUENCE</scope>
</reference>
<evidence type="ECO:0000256" key="1">
    <source>
        <dbReference type="SAM" id="MobiDB-lite"/>
    </source>
</evidence>
<feature type="compositionally biased region" description="Basic and acidic residues" evidence="1">
    <location>
        <begin position="112"/>
        <end position="125"/>
    </location>
</feature>